<evidence type="ECO:0000256" key="5">
    <source>
        <dbReference type="SAM" id="Phobius"/>
    </source>
</evidence>
<evidence type="ECO:0000313" key="7">
    <source>
        <dbReference type="EMBL" id="MCT2557595.1"/>
    </source>
</evidence>
<keyword evidence="3 5" id="KW-1133">Transmembrane helix</keyword>
<feature type="transmembrane region" description="Helical" evidence="5">
    <location>
        <begin position="90"/>
        <end position="115"/>
    </location>
</feature>
<comment type="subcellular location">
    <subcellularLocation>
        <location evidence="1">Membrane</location>
    </subcellularLocation>
</comment>
<dbReference type="PANTHER" id="PTHR30566:SF25">
    <property type="entry name" value="INNER MEMBRANE PROTEIN"/>
    <property type="match status" value="1"/>
</dbReference>
<protein>
    <submittedName>
        <fullName evidence="7">Mechanosensitive ion channel family protein</fullName>
    </submittedName>
</protein>
<feature type="transmembrane region" description="Helical" evidence="5">
    <location>
        <begin position="20"/>
        <end position="39"/>
    </location>
</feature>
<feature type="transmembrane region" description="Helical" evidence="5">
    <location>
        <begin position="135"/>
        <end position="158"/>
    </location>
</feature>
<keyword evidence="4 5" id="KW-0472">Membrane</keyword>
<name>A0A9X3A888_9SPHN</name>
<feature type="transmembrane region" description="Helical" evidence="5">
    <location>
        <begin position="59"/>
        <end position="78"/>
    </location>
</feature>
<dbReference type="InterPro" id="IPR023408">
    <property type="entry name" value="MscS_beta-dom_sf"/>
</dbReference>
<dbReference type="AlphaFoldDB" id="A0A9X3A888"/>
<organism evidence="7 8">
    <name type="scientific">Tsuneonella litorea</name>
    <dbReference type="NCBI Taxonomy" id="2976475"/>
    <lineage>
        <taxon>Bacteria</taxon>
        <taxon>Pseudomonadati</taxon>
        <taxon>Pseudomonadota</taxon>
        <taxon>Alphaproteobacteria</taxon>
        <taxon>Sphingomonadales</taxon>
        <taxon>Erythrobacteraceae</taxon>
        <taxon>Tsuneonella</taxon>
    </lineage>
</organism>
<evidence type="ECO:0000256" key="1">
    <source>
        <dbReference type="ARBA" id="ARBA00004370"/>
    </source>
</evidence>
<dbReference type="InterPro" id="IPR010920">
    <property type="entry name" value="LSM_dom_sf"/>
</dbReference>
<dbReference type="Proteomes" id="UP001142648">
    <property type="component" value="Unassembled WGS sequence"/>
</dbReference>
<keyword evidence="2 5" id="KW-0812">Transmembrane</keyword>
<dbReference type="PANTHER" id="PTHR30566">
    <property type="entry name" value="YNAI-RELATED MECHANOSENSITIVE ION CHANNEL"/>
    <property type="match status" value="1"/>
</dbReference>
<dbReference type="SUPFAM" id="SSF50182">
    <property type="entry name" value="Sm-like ribonucleoproteins"/>
    <property type="match status" value="1"/>
</dbReference>
<accession>A0A9X3A888</accession>
<dbReference type="Pfam" id="PF00924">
    <property type="entry name" value="MS_channel_2nd"/>
    <property type="match status" value="1"/>
</dbReference>
<keyword evidence="8" id="KW-1185">Reference proteome</keyword>
<dbReference type="GO" id="GO:0016020">
    <property type="term" value="C:membrane"/>
    <property type="evidence" value="ECO:0007669"/>
    <property type="project" value="UniProtKB-SubCell"/>
</dbReference>
<gene>
    <name evidence="7" type="ORF">N0B51_01230</name>
</gene>
<proteinExistence type="predicted"/>
<evidence type="ECO:0000313" key="8">
    <source>
        <dbReference type="Proteomes" id="UP001142648"/>
    </source>
</evidence>
<sequence length="354" mass="38373">MFRELDPARYTIDWTALAHAATYGIGAVLLALVLHRLVFAVSRRLAARTETDTDEMILAVLRTPSRWAAVAIALALAAQVDETVARGWTVIAPFVVPALVGWIAYSLVKAFAAALDHKAEISTDLAAARSRRTRIAILSRTATFAIVFVTVGLMLFQLPGVKQVGATLLASAGLAALAVGAAAQPALKSLIAGLQMALTEPLRLGDLVSIDGHTGRVEEIRMSFVVVRMWDERAAIVPTSRFLDNSFENWSRVNEMLTGPVYLQLAPEAEVEPIRAEFLRFVATQPEWDQRTATLVMTEARAGSVELRLAMSSATIGGLFDLRCAVREHMLDWLRREQPDALLHAAVAAEGAPA</sequence>
<dbReference type="GO" id="GO:0008381">
    <property type="term" value="F:mechanosensitive monoatomic ion channel activity"/>
    <property type="evidence" value="ECO:0007669"/>
    <property type="project" value="UniProtKB-ARBA"/>
</dbReference>
<evidence type="ECO:0000256" key="3">
    <source>
        <dbReference type="ARBA" id="ARBA00022989"/>
    </source>
</evidence>
<dbReference type="InterPro" id="IPR006685">
    <property type="entry name" value="MscS_channel_2nd"/>
</dbReference>
<comment type="caution">
    <text evidence="7">The sequence shown here is derived from an EMBL/GenBank/DDBJ whole genome shotgun (WGS) entry which is preliminary data.</text>
</comment>
<evidence type="ECO:0000256" key="4">
    <source>
        <dbReference type="ARBA" id="ARBA00023136"/>
    </source>
</evidence>
<evidence type="ECO:0000256" key="2">
    <source>
        <dbReference type="ARBA" id="ARBA00022692"/>
    </source>
</evidence>
<evidence type="ECO:0000259" key="6">
    <source>
        <dbReference type="Pfam" id="PF00924"/>
    </source>
</evidence>
<dbReference type="Gene3D" id="2.30.30.60">
    <property type="match status" value="1"/>
</dbReference>
<reference evidence="7" key="1">
    <citation type="submission" date="2022-09" db="EMBL/GenBank/DDBJ databases">
        <title>The genome sequence of Tsuneonella sp. YG55.</title>
        <authorList>
            <person name="Liu Y."/>
        </authorList>
    </citation>
    <scope>NUCLEOTIDE SEQUENCE</scope>
    <source>
        <strain evidence="7">YG55</strain>
    </source>
</reference>
<dbReference type="Gene3D" id="1.10.287.1260">
    <property type="match status" value="1"/>
</dbReference>
<feature type="domain" description="Mechanosensitive ion channel MscS" evidence="6">
    <location>
        <begin position="187"/>
        <end position="252"/>
    </location>
</feature>
<dbReference type="EMBL" id="JAOAMV010000001">
    <property type="protein sequence ID" value="MCT2557595.1"/>
    <property type="molecule type" value="Genomic_DNA"/>
</dbReference>
<dbReference type="RefSeq" id="WP_259960369.1">
    <property type="nucleotide sequence ID" value="NZ_JAOAMV010000001.1"/>
</dbReference>